<comment type="caution">
    <text evidence="1">The sequence shown here is derived from an EMBL/GenBank/DDBJ whole genome shotgun (WGS) entry which is preliminary data.</text>
</comment>
<name>A0ACC6PIF6_9BACL</name>
<evidence type="ECO:0000313" key="2">
    <source>
        <dbReference type="Proteomes" id="UP001380953"/>
    </source>
</evidence>
<keyword evidence="1" id="KW-0489">Methyltransferase</keyword>
<evidence type="ECO:0000313" key="1">
    <source>
        <dbReference type="EMBL" id="MEJ8306642.1"/>
    </source>
</evidence>
<organism evidence="1 2">
    <name type="scientific">Saccharibacillus sacchari</name>
    <dbReference type="NCBI Taxonomy" id="456493"/>
    <lineage>
        <taxon>Bacteria</taxon>
        <taxon>Bacillati</taxon>
        <taxon>Bacillota</taxon>
        <taxon>Bacilli</taxon>
        <taxon>Bacillales</taxon>
        <taxon>Paenibacillaceae</taxon>
        <taxon>Saccharibacillus</taxon>
    </lineage>
</organism>
<gene>
    <name evidence="1" type="primary">dcm</name>
    <name evidence="1" type="ORF">WKI47_22255</name>
</gene>
<proteinExistence type="predicted"/>
<keyword evidence="2" id="KW-1185">Reference proteome</keyword>
<dbReference type="EMBL" id="JBBKAR010000056">
    <property type="protein sequence ID" value="MEJ8306642.1"/>
    <property type="molecule type" value="Genomic_DNA"/>
</dbReference>
<dbReference type="EC" id="2.1.1.37" evidence="1"/>
<sequence>MRKLSLFSGIGGIDLAAEWAGMETVAFCEREPFPRKVLEKHWPGRPIYDDVRTLTREKLEEDGIIGPTRTIDLISAGYPCQPFSNAGKRRGKEDDRHLWPEVARLLREIRPRWFLGENVAGHITLGLDDVLDELADIGYDTQTFVIPAASVGAPHQRYRVFILGYAEHNGSYEPTVGRSFAEDGSNNRVGVWKKRRTGEYGRRYSRA</sequence>
<accession>A0ACC6PIF6</accession>
<dbReference type="Proteomes" id="UP001380953">
    <property type="component" value="Unassembled WGS sequence"/>
</dbReference>
<protein>
    <submittedName>
        <fullName evidence="1">DNA (Cytosine-5-)-methyltransferase</fullName>
        <ecNumber evidence="1">2.1.1.37</ecNumber>
    </submittedName>
</protein>
<reference evidence="1" key="1">
    <citation type="submission" date="2024-03" db="EMBL/GenBank/DDBJ databases">
        <title>Whole genome sequecning of epiphytes from Marcgravia umbellata leaves.</title>
        <authorList>
            <person name="Kumar G."/>
            <person name="Savka M.A."/>
        </authorList>
    </citation>
    <scope>NUCLEOTIDE SEQUENCE</scope>
    <source>
        <strain evidence="1">RIT_BL5</strain>
    </source>
</reference>
<keyword evidence="1" id="KW-0808">Transferase</keyword>